<dbReference type="AlphaFoldDB" id="Q4RHW4"/>
<comment type="caution">
    <text evidence="1">The sequence shown here is derived from an EMBL/GenBank/DDBJ whole genome shotgun (WGS) entry which is preliminary data.</text>
</comment>
<evidence type="ECO:0000313" key="1">
    <source>
        <dbReference type="EMBL" id="CAG12018.1"/>
    </source>
</evidence>
<dbReference type="EMBL" id="CAAE01015044">
    <property type="protein sequence ID" value="CAG12018.1"/>
    <property type="molecule type" value="Genomic_DNA"/>
</dbReference>
<sequence length="37" mass="4014">MVPLAPCGGVSEDRSWKAARALMSKVRLSSRQSPLLD</sequence>
<reference evidence="1" key="1">
    <citation type="journal article" date="2004" name="Nature">
        <title>Genome duplication in the teleost fish Tetraodon nigroviridis reveals the early vertebrate proto-karyotype.</title>
        <authorList>
            <person name="Jaillon O."/>
            <person name="Aury J.-M."/>
            <person name="Brunet F."/>
            <person name="Petit J.-L."/>
            <person name="Stange-Thomann N."/>
            <person name="Mauceli E."/>
            <person name="Bouneau L."/>
            <person name="Fischer C."/>
            <person name="Ozouf-Costaz C."/>
            <person name="Bernot A."/>
            <person name="Nicaud S."/>
            <person name="Jaffe D."/>
            <person name="Fisher S."/>
            <person name="Lutfalla G."/>
            <person name="Dossat C."/>
            <person name="Segurens B."/>
            <person name="Dasilva C."/>
            <person name="Salanoubat M."/>
            <person name="Levy M."/>
            <person name="Boudet N."/>
            <person name="Castellano S."/>
            <person name="Anthouard V."/>
            <person name="Jubin C."/>
            <person name="Castelli V."/>
            <person name="Katinka M."/>
            <person name="Vacherie B."/>
            <person name="Biemont C."/>
            <person name="Skalli Z."/>
            <person name="Cattolico L."/>
            <person name="Poulain J."/>
            <person name="De Berardinis V."/>
            <person name="Cruaud C."/>
            <person name="Duprat S."/>
            <person name="Brottier P."/>
            <person name="Coutanceau J.-P."/>
            <person name="Gouzy J."/>
            <person name="Parra G."/>
            <person name="Lardier G."/>
            <person name="Chapple C."/>
            <person name="McKernan K.J."/>
            <person name="McEwan P."/>
            <person name="Bosak S."/>
            <person name="Kellis M."/>
            <person name="Volff J.-N."/>
            <person name="Guigo R."/>
            <person name="Zody M.C."/>
            <person name="Mesirov J."/>
            <person name="Lindblad-Toh K."/>
            <person name="Birren B."/>
            <person name="Nusbaum C."/>
            <person name="Kahn D."/>
            <person name="Robinson-Rechavi M."/>
            <person name="Laudet V."/>
            <person name="Schachter V."/>
            <person name="Quetier F."/>
            <person name="Saurin W."/>
            <person name="Scarpelli C."/>
            <person name="Wincker P."/>
            <person name="Lander E.S."/>
            <person name="Weissenbach J."/>
            <person name="Roest Crollius H."/>
        </authorList>
    </citation>
    <scope>NUCLEOTIDE SEQUENCE [LARGE SCALE GENOMIC DNA]</scope>
</reference>
<organism evidence="1">
    <name type="scientific">Tetraodon nigroviridis</name>
    <name type="common">Spotted green pufferfish</name>
    <name type="synonym">Chelonodon nigroviridis</name>
    <dbReference type="NCBI Taxonomy" id="99883"/>
    <lineage>
        <taxon>Eukaryota</taxon>
        <taxon>Metazoa</taxon>
        <taxon>Chordata</taxon>
        <taxon>Craniata</taxon>
        <taxon>Vertebrata</taxon>
        <taxon>Euteleostomi</taxon>
        <taxon>Actinopterygii</taxon>
        <taxon>Neopterygii</taxon>
        <taxon>Teleostei</taxon>
        <taxon>Neoteleostei</taxon>
        <taxon>Acanthomorphata</taxon>
        <taxon>Eupercaria</taxon>
        <taxon>Tetraodontiformes</taxon>
        <taxon>Tetradontoidea</taxon>
        <taxon>Tetraodontidae</taxon>
        <taxon>Tetraodon</taxon>
    </lineage>
</organism>
<proteinExistence type="predicted"/>
<name>Q4RHW4_TETNG</name>
<reference evidence="1" key="2">
    <citation type="submission" date="2004-02" db="EMBL/GenBank/DDBJ databases">
        <authorList>
            <consortium name="Genoscope"/>
            <consortium name="Whitehead Institute Centre for Genome Research"/>
        </authorList>
    </citation>
    <scope>NUCLEOTIDE SEQUENCE</scope>
</reference>
<dbReference type="KEGG" id="tng:GSTEN00034148G001"/>
<gene>
    <name evidence="1" type="ORF">GSTENG00034148001</name>
</gene>
<accession>Q4RHW4</accession>
<protein>
    <submittedName>
        <fullName evidence="1">(spotted green pufferfish) hypothetical protein</fullName>
    </submittedName>
</protein>